<name>A0AAV4C853_9GAST</name>
<gene>
    <name evidence="1" type="ORF">PoB_005397200</name>
</gene>
<protein>
    <submittedName>
        <fullName evidence="1">Uncharacterized protein</fullName>
    </submittedName>
</protein>
<dbReference type="EMBL" id="BLXT01005922">
    <property type="protein sequence ID" value="GFO27467.1"/>
    <property type="molecule type" value="Genomic_DNA"/>
</dbReference>
<evidence type="ECO:0000313" key="2">
    <source>
        <dbReference type="Proteomes" id="UP000735302"/>
    </source>
</evidence>
<accession>A0AAV4C853</accession>
<evidence type="ECO:0000313" key="1">
    <source>
        <dbReference type="EMBL" id="GFO27467.1"/>
    </source>
</evidence>
<keyword evidence="2" id="KW-1185">Reference proteome</keyword>
<sequence length="80" mass="8804">MQRRFGAVHDLLGPLKTRSVTRSTADYSPVLPPMETAIITFSAWSTGHREPERQNVSGGQAVKSLPGAFNNILTSMCFLR</sequence>
<comment type="caution">
    <text evidence="1">The sequence shown here is derived from an EMBL/GenBank/DDBJ whole genome shotgun (WGS) entry which is preliminary data.</text>
</comment>
<reference evidence="1 2" key="1">
    <citation type="journal article" date="2021" name="Elife">
        <title>Chloroplast acquisition without the gene transfer in kleptoplastic sea slugs, Plakobranchus ocellatus.</title>
        <authorList>
            <person name="Maeda T."/>
            <person name="Takahashi S."/>
            <person name="Yoshida T."/>
            <person name="Shimamura S."/>
            <person name="Takaki Y."/>
            <person name="Nagai Y."/>
            <person name="Toyoda A."/>
            <person name="Suzuki Y."/>
            <person name="Arimoto A."/>
            <person name="Ishii H."/>
            <person name="Satoh N."/>
            <person name="Nishiyama T."/>
            <person name="Hasebe M."/>
            <person name="Maruyama T."/>
            <person name="Minagawa J."/>
            <person name="Obokata J."/>
            <person name="Shigenobu S."/>
        </authorList>
    </citation>
    <scope>NUCLEOTIDE SEQUENCE [LARGE SCALE GENOMIC DNA]</scope>
</reference>
<dbReference type="AlphaFoldDB" id="A0AAV4C853"/>
<organism evidence="1 2">
    <name type="scientific">Plakobranchus ocellatus</name>
    <dbReference type="NCBI Taxonomy" id="259542"/>
    <lineage>
        <taxon>Eukaryota</taxon>
        <taxon>Metazoa</taxon>
        <taxon>Spiralia</taxon>
        <taxon>Lophotrochozoa</taxon>
        <taxon>Mollusca</taxon>
        <taxon>Gastropoda</taxon>
        <taxon>Heterobranchia</taxon>
        <taxon>Euthyneura</taxon>
        <taxon>Panpulmonata</taxon>
        <taxon>Sacoglossa</taxon>
        <taxon>Placobranchoidea</taxon>
        <taxon>Plakobranchidae</taxon>
        <taxon>Plakobranchus</taxon>
    </lineage>
</organism>
<dbReference type="Proteomes" id="UP000735302">
    <property type="component" value="Unassembled WGS sequence"/>
</dbReference>
<proteinExistence type="predicted"/>